<name>A0A5A9ZSF2_9RHOB</name>
<sequence length="250" mass="28243">MRPQAEHIAGTTGHARRGDISNAFRYGVDYVLIDPEAKGGPRLFSRNRFNLFSVMDRHHGGARGRGRGVVWAREILARAGLELEGMQILLLTQPGFLGYVFNPVSFWLAMRGGTLRAVIAEVNNTFGDRHSYLCHRAGFAPITRETELTSRKIFHVSPFQDVEGAYRFHFDIQADRIAIRIEHENGRQGVVATLQGARRPLTDRSILWAALRRPFGALRTITLIHWQALRLKLKGARYRSPPAPPRQEVS</sequence>
<reference evidence="1 2" key="1">
    <citation type="submission" date="2019-07" db="EMBL/GenBank/DDBJ databases">
        <title>Aquicoccus porphyridii gen. nov., sp. nov., isolated from a small marine red alga, Porphyridium marinum.</title>
        <authorList>
            <person name="Liu L."/>
        </authorList>
    </citation>
    <scope>NUCLEOTIDE SEQUENCE [LARGE SCALE GENOMIC DNA]</scope>
    <source>
        <strain evidence="1 2">L1 8-17</strain>
    </source>
</reference>
<evidence type="ECO:0000313" key="2">
    <source>
        <dbReference type="Proteomes" id="UP000325291"/>
    </source>
</evidence>
<protein>
    <submittedName>
        <fullName evidence="1">DUF1365 domain-containing protein</fullName>
    </submittedName>
</protein>
<organism evidence="1 2">
    <name type="scientific">Aquicoccus porphyridii</name>
    <dbReference type="NCBI Taxonomy" id="1852029"/>
    <lineage>
        <taxon>Bacteria</taxon>
        <taxon>Pseudomonadati</taxon>
        <taxon>Pseudomonadota</taxon>
        <taxon>Alphaproteobacteria</taxon>
        <taxon>Rhodobacterales</taxon>
        <taxon>Paracoccaceae</taxon>
        <taxon>Aquicoccus</taxon>
    </lineage>
</organism>
<dbReference type="InterPro" id="IPR010775">
    <property type="entry name" value="DUF1365"/>
</dbReference>
<dbReference type="Pfam" id="PF07103">
    <property type="entry name" value="DUF1365"/>
    <property type="match status" value="1"/>
</dbReference>
<accession>A0A5A9ZSF2</accession>
<dbReference type="EMBL" id="VINQ01000002">
    <property type="protein sequence ID" value="KAA0920244.1"/>
    <property type="molecule type" value="Genomic_DNA"/>
</dbReference>
<keyword evidence="2" id="KW-1185">Reference proteome</keyword>
<gene>
    <name evidence="1" type="ORF">FLO80_03755</name>
</gene>
<evidence type="ECO:0000313" key="1">
    <source>
        <dbReference type="EMBL" id="KAA0920244.1"/>
    </source>
</evidence>
<dbReference type="Proteomes" id="UP000325291">
    <property type="component" value="Unassembled WGS sequence"/>
</dbReference>
<dbReference type="PANTHER" id="PTHR33973">
    <property type="entry name" value="OS07G0153300 PROTEIN"/>
    <property type="match status" value="1"/>
</dbReference>
<dbReference type="RefSeq" id="WP_111363751.1">
    <property type="nucleotide sequence ID" value="NZ_VINQ01000002.1"/>
</dbReference>
<comment type="caution">
    <text evidence="1">The sequence shown here is derived from an EMBL/GenBank/DDBJ whole genome shotgun (WGS) entry which is preliminary data.</text>
</comment>
<proteinExistence type="predicted"/>
<dbReference type="PANTHER" id="PTHR33973:SF4">
    <property type="entry name" value="OS07G0153300 PROTEIN"/>
    <property type="match status" value="1"/>
</dbReference>
<dbReference type="AlphaFoldDB" id="A0A5A9ZSF2"/>